<dbReference type="PaxDb" id="6239-D1014.6"/>
<dbReference type="PANTHER" id="PTHR21461">
    <property type="entry name" value="GLYCOSYLTRANSFERASE FAMILY 92 PROTEIN"/>
    <property type="match status" value="1"/>
</dbReference>
<dbReference type="OrthoDB" id="5777994at2759"/>
<keyword evidence="7" id="KW-0472">Membrane</keyword>
<dbReference type="PIR" id="T30012">
    <property type="entry name" value="T30012"/>
</dbReference>
<evidence type="ECO:0000256" key="1">
    <source>
        <dbReference type="ARBA" id="ARBA00004167"/>
    </source>
</evidence>
<reference evidence="10 11" key="1">
    <citation type="journal article" date="1998" name="Science">
        <title>Genome sequence of the nematode C. elegans: a platform for investigating biology.</title>
        <authorList>
            <consortium name="The C. elegans sequencing consortium"/>
            <person name="Sulson J.E."/>
            <person name="Waterston R."/>
        </authorList>
    </citation>
    <scope>NUCLEOTIDE SEQUENCE [LARGE SCALE GENOMIC DNA]</scope>
    <source>
        <strain evidence="10 11">Bristol N2</strain>
    </source>
</reference>
<dbReference type="PANTHER" id="PTHR21461:SF96">
    <property type="entry name" value="GLYCOSYLTRANSFERASE FAMILY 92 PROTEIN"/>
    <property type="match status" value="1"/>
</dbReference>
<evidence type="ECO:0000256" key="5">
    <source>
        <dbReference type="ARBA" id="ARBA00022692"/>
    </source>
</evidence>
<dbReference type="PhylomeDB" id="Q95ZW7"/>
<dbReference type="RefSeq" id="NP_505096.1">
    <property type="nucleotide sequence ID" value="NM_072695.1"/>
</dbReference>
<keyword evidence="9" id="KW-0732">Signal</keyword>
<dbReference type="HOGENOM" id="CLU_008031_2_0_1"/>
<dbReference type="Pfam" id="PF01697">
    <property type="entry name" value="Glyco_transf_92"/>
    <property type="match status" value="1"/>
</dbReference>
<dbReference type="UCSC" id="D1014.6">
    <property type="organism name" value="c. elegans"/>
</dbReference>
<evidence type="ECO:0000256" key="4">
    <source>
        <dbReference type="ARBA" id="ARBA00022679"/>
    </source>
</evidence>
<dbReference type="GO" id="GO:0016020">
    <property type="term" value="C:membrane"/>
    <property type="evidence" value="ECO:0007669"/>
    <property type="project" value="UniProtKB-SubCell"/>
</dbReference>
<comment type="subcellular location">
    <subcellularLocation>
        <location evidence="1">Membrane</location>
        <topology evidence="1">Single-pass membrane protein</topology>
    </subcellularLocation>
</comment>
<keyword evidence="5" id="KW-0812">Transmembrane</keyword>
<dbReference type="EMBL" id="BX284605">
    <property type="protein sequence ID" value="CCD68314.1"/>
    <property type="molecule type" value="Genomic_DNA"/>
</dbReference>
<feature type="chain" id="PRO_5004321189" description="Glycosyltransferase family 92 protein" evidence="9">
    <location>
        <begin position="18"/>
        <end position="477"/>
    </location>
</feature>
<dbReference type="InterPro" id="IPR008166">
    <property type="entry name" value="Glyco_transf_92"/>
</dbReference>
<dbReference type="CAZy" id="GT92">
    <property type="family name" value="Glycosyltransferase Family 92"/>
</dbReference>
<gene>
    <name evidence="10" type="ORF">CELE_D1014.6</name>
    <name evidence="10 12" type="ORF">D1014.6</name>
</gene>
<evidence type="ECO:0000313" key="10">
    <source>
        <dbReference type="EMBL" id="CCD68314.1"/>
    </source>
</evidence>
<feature type="signal peptide" evidence="9">
    <location>
        <begin position="1"/>
        <end position="17"/>
    </location>
</feature>
<dbReference type="Proteomes" id="UP000001940">
    <property type="component" value="Chromosome V"/>
</dbReference>
<organism evidence="10 11">
    <name type="scientific">Caenorhabditis elegans</name>
    <dbReference type="NCBI Taxonomy" id="6239"/>
    <lineage>
        <taxon>Eukaryota</taxon>
        <taxon>Metazoa</taxon>
        <taxon>Ecdysozoa</taxon>
        <taxon>Nematoda</taxon>
        <taxon>Chromadorea</taxon>
        <taxon>Rhabditida</taxon>
        <taxon>Rhabditina</taxon>
        <taxon>Rhabditomorpha</taxon>
        <taxon>Rhabditoidea</taxon>
        <taxon>Rhabditidae</taxon>
        <taxon>Peloderinae</taxon>
        <taxon>Caenorhabditis</taxon>
    </lineage>
</organism>
<dbReference type="AGR" id="WB:WBGene00017019"/>
<dbReference type="Bgee" id="WBGene00017019">
    <property type="expression patterns" value="Expressed in material anatomical entity and 1 other cell type or tissue"/>
</dbReference>
<dbReference type="eggNOG" id="KOG4735">
    <property type="taxonomic scope" value="Eukaryota"/>
</dbReference>
<name>Q95ZW7_CAEEL</name>
<dbReference type="KEGG" id="cel:CELE_D1014.6"/>
<dbReference type="WormBase" id="D1014.6">
    <property type="protein sequence ID" value="CE07008"/>
    <property type="gene ID" value="WBGene00017019"/>
</dbReference>
<evidence type="ECO:0000256" key="7">
    <source>
        <dbReference type="ARBA" id="ARBA00023136"/>
    </source>
</evidence>
<evidence type="ECO:0000256" key="9">
    <source>
        <dbReference type="SAM" id="SignalP"/>
    </source>
</evidence>
<evidence type="ECO:0000256" key="2">
    <source>
        <dbReference type="ARBA" id="ARBA00007647"/>
    </source>
</evidence>
<dbReference type="InParanoid" id="Q95ZW7"/>
<evidence type="ECO:0000256" key="8">
    <source>
        <dbReference type="RuleBase" id="RU366017"/>
    </source>
</evidence>
<dbReference type="IntAct" id="Q95ZW7">
    <property type="interactions" value="1"/>
</dbReference>
<keyword evidence="6" id="KW-1133">Transmembrane helix</keyword>
<dbReference type="MINT" id="Q95ZW7"/>
<comment type="similarity">
    <text evidence="2 8">Belongs to the glycosyltransferase 92 family.</text>
</comment>
<dbReference type="CTD" id="183897"/>
<evidence type="ECO:0000313" key="11">
    <source>
        <dbReference type="Proteomes" id="UP000001940"/>
    </source>
</evidence>
<protein>
    <recommendedName>
        <fullName evidence="8">Glycosyltransferase family 92 protein</fullName>
        <ecNumber evidence="8">2.4.1.-</ecNumber>
    </recommendedName>
</protein>
<dbReference type="OMA" id="SHCAVEE"/>
<keyword evidence="3 8" id="KW-0328">Glycosyltransferase</keyword>
<dbReference type="EC" id="2.4.1.-" evidence="8"/>
<sequence length="477" mass="56138">MIFQWILLTFGIRLTTPASISVTYSKNLTTQEEVQNAKEEIVHYVNLNETVNDISALKTEANKLYNSHLNDIEDALFDFNSSHCAVEEWNNNRTDSIPHEDRHKEWANQNLLNRKYLYHDSFSLLAAFVYTDQIIVTLTAENKFNQTVYCRYYDCHRKEIPDPFKTSVFPESTVFCARRPGAKYISISKTTEEQAELPIPIVPRIENPPHYFTVCMATLYGDEPKFLQIVDFIEYYKLQGATFFHIYLRNVSNYDRVLLDDYVRTGDIEIIKMHDHFWRDDFMWHNAQINDCHHRSKFFSKWTAVIDIDERIEMRSESFKTIISLLDSIRDPNIVNLHFKVQWVIKGSDTPAEYVNEKELIDEIIFHKYQNTSQIGGFWNQPKCIIRPEKIGMMTIHAPMTTYSGLRRSLVNETIGVVRHYRNVEQRVFAGALERMMVHAPFNIYPIPKWIDELLTDAILNRVKWVYNVVDVSCDKK</sequence>
<dbReference type="GO" id="GO:0016757">
    <property type="term" value="F:glycosyltransferase activity"/>
    <property type="evidence" value="ECO:0000318"/>
    <property type="project" value="GO_Central"/>
</dbReference>
<accession>Q95ZW7</accession>
<evidence type="ECO:0000313" key="12">
    <source>
        <dbReference type="WormBase" id="D1014.6"/>
    </source>
</evidence>
<keyword evidence="11" id="KW-1185">Reference proteome</keyword>
<evidence type="ECO:0000256" key="6">
    <source>
        <dbReference type="ARBA" id="ARBA00022989"/>
    </source>
</evidence>
<keyword evidence="4 8" id="KW-0808">Transferase</keyword>
<dbReference type="FunCoup" id="Q95ZW7">
    <property type="interactions" value="20"/>
</dbReference>
<dbReference type="AlphaFoldDB" id="Q95ZW7"/>
<proteinExistence type="inferred from homology"/>
<evidence type="ECO:0000256" key="3">
    <source>
        <dbReference type="ARBA" id="ARBA00022676"/>
    </source>
</evidence>
<dbReference type="GeneID" id="183897"/>
<dbReference type="GO" id="GO:0005737">
    <property type="term" value="C:cytoplasm"/>
    <property type="evidence" value="ECO:0000318"/>
    <property type="project" value="GO_Central"/>
</dbReference>